<sequence length="320" mass="33617">MFRGLHLALAAATAGAALAGTAEAAENGVGFYLLGGRGPMAGYLPPPGLYIQNDVYYYSGTGGGGKRFPTGGQIIADVDATIWADFVTGSWVLPQEVLGGNLALGVIVPFGRPDVTADVLLSPARFAPIERSVTDDAFVFGDPVASAALGWHAGNWHWNVTGLLNIPVGDYREGALANLSFNRWAGDISAAVTWLNPESGIELSAAAGFTFNGTNEVTDYTTGTEFHVEWAATKMLTKQLSIGLVGYYYDQVTGDSGPGARLGDYEGRVTALGGTVAYNFELGQTPVSARLKVYREFDAVNRLEGTAGYVTVAFPLSAAK</sequence>
<organism evidence="2 3">
    <name type="scientific">Ancylobacter oerskovii</name>
    <dbReference type="NCBI Taxonomy" id="459519"/>
    <lineage>
        <taxon>Bacteria</taxon>
        <taxon>Pseudomonadati</taxon>
        <taxon>Pseudomonadota</taxon>
        <taxon>Alphaproteobacteria</taxon>
        <taxon>Hyphomicrobiales</taxon>
        <taxon>Xanthobacteraceae</taxon>
        <taxon>Ancylobacter</taxon>
    </lineage>
</organism>
<evidence type="ECO:0000313" key="2">
    <source>
        <dbReference type="EMBL" id="MFD2141880.1"/>
    </source>
</evidence>
<dbReference type="Pfam" id="PF13557">
    <property type="entry name" value="Phenol_MetA_deg"/>
    <property type="match status" value="1"/>
</dbReference>
<keyword evidence="3" id="KW-1185">Reference proteome</keyword>
<feature type="signal peptide" evidence="1">
    <location>
        <begin position="1"/>
        <end position="24"/>
    </location>
</feature>
<dbReference type="RefSeq" id="WP_213351700.1">
    <property type="nucleotide sequence ID" value="NZ_JAHBGB010000006.1"/>
</dbReference>
<evidence type="ECO:0000313" key="3">
    <source>
        <dbReference type="Proteomes" id="UP001597299"/>
    </source>
</evidence>
<dbReference type="Proteomes" id="UP001597299">
    <property type="component" value="Unassembled WGS sequence"/>
</dbReference>
<evidence type="ECO:0000256" key="1">
    <source>
        <dbReference type="SAM" id="SignalP"/>
    </source>
</evidence>
<protein>
    <submittedName>
        <fullName evidence="2">Transporter</fullName>
    </submittedName>
</protein>
<dbReference type="InterPro" id="IPR025737">
    <property type="entry name" value="FApF"/>
</dbReference>
<dbReference type="EMBL" id="JBHUHD010000001">
    <property type="protein sequence ID" value="MFD2141880.1"/>
    <property type="molecule type" value="Genomic_DNA"/>
</dbReference>
<proteinExistence type="predicted"/>
<feature type="chain" id="PRO_5045300617" evidence="1">
    <location>
        <begin position="25"/>
        <end position="320"/>
    </location>
</feature>
<reference evidence="3" key="1">
    <citation type="journal article" date="2019" name="Int. J. Syst. Evol. Microbiol.">
        <title>The Global Catalogue of Microorganisms (GCM) 10K type strain sequencing project: providing services to taxonomists for standard genome sequencing and annotation.</title>
        <authorList>
            <consortium name="The Broad Institute Genomics Platform"/>
            <consortium name="The Broad Institute Genome Sequencing Center for Infectious Disease"/>
            <person name="Wu L."/>
            <person name="Ma J."/>
        </authorList>
    </citation>
    <scope>NUCLEOTIDE SEQUENCE [LARGE SCALE GENOMIC DNA]</scope>
    <source>
        <strain evidence="3">CCM 7435</strain>
    </source>
</reference>
<keyword evidence="1" id="KW-0732">Signal</keyword>
<accession>A0ABW4Z087</accession>
<name>A0ABW4Z087_9HYPH</name>
<comment type="caution">
    <text evidence="2">The sequence shown here is derived from an EMBL/GenBank/DDBJ whole genome shotgun (WGS) entry which is preliminary data.</text>
</comment>
<gene>
    <name evidence="2" type="ORF">ACFSNC_15835</name>
</gene>